<evidence type="ECO:0000256" key="1">
    <source>
        <dbReference type="ARBA" id="ARBA00006817"/>
    </source>
</evidence>
<feature type="domain" description="Activator of Hsp90 ATPase homologue 1/2-like C-terminal" evidence="2">
    <location>
        <begin position="25"/>
        <end position="152"/>
    </location>
</feature>
<dbReference type="SUPFAM" id="SSF55961">
    <property type="entry name" value="Bet v1-like"/>
    <property type="match status" value="1"/>
</dbReference>
<gene>
    <name evidence="3" type="ORF">AB5L97_17085</name>
</gene>
<dbReference type="Gene3D" id="3.30.530.20">
    <property type="match status" value="1"/>
</dbReference>
<dbReference type="KEGG" id="spue:AB5L97_17085"/>
<protein>
    <submittedName>
        <fullName evidence="3">SRPBCC domain-containing protein</fullName>
    </submittedName>
</protein>
<sequence length="162" mass="17866">MTDTTDAASAENPTEVRVADFLAEPPAAVWRALTTPELLAEWLMPNDFAPVVGHRFHFRTEPIPATRFSGVIACEVLELREPELLVISWADESEENDMATTVTFRLEAHDGGTRLTVVQAGYRAGHSGDQMARRIMGGGWGGRIVPRLKEVLGREVLGREAR</sequence>
<dbReference type="Pfam" id="PF08327">
    <property type="entry name" value="AHSA1"/>
    <property type="match status" value="1"/>
</dbReference>
<dbReference type="RefSeq" id="WP_369045557.1">
    <property type="nucleotide sequence ID" value="NZ_CP163302.1"/>
</dbReference>
<dbReference type="EMBL" id="CP163302">
    <property type="protein sequence ID" value="XDP44959.1"/>
    <property type="molecule type" value="Genomic_DNA"/>
</dbReference>
<dbReference type="AlphaFoldDB" id="A0AB39L1Z8"/>
<evidence type="ECO:0000259" key="2">
    <source>
        <dbReference type="Pfam" id="PF08327"/>
    </source>
</evidence>
<organism evidence="3">
    <name type="scientific">Sinomonas puerhi</name>
    <dbReference type="NCBI Taxonomy" id="3238584"/>
    <lineage>
        <taxon>Bacteria</taxon>
        <taxon>Bacillati</taxon>
        <taxon>Actinomycetota</taxon>
        <taxon>Actinomycetes</taxon>
        <taxon>Micrococcales</taxon>
        <taxon>Micrococcaceae</taxon>
        <taxon>Sinomonas</taxon>
    </lineage>
</organism>
<proteinExistence type="inferred from homology"/>
<dbReference type="CDD" id="cd07814">
    <property type="entry name" value="SRPBCC_CalC_Aha1-like"/>
    <property type="match status" value="1"/>
</dbReference>
<accession>A0AB39L1Z8</accession>
<evidence type="ECO:0000313" key="3">
    <source>
        <dbReference type="EMBL" id="XDP44959.1"/>
    </source>
</evidence>
<comment type="similarity">
    <text evidence="1">Belongs to the AHA1 family.</text>
</comment>
<dbReference type="InterPro" id="IPR023393">
    <property type="entry name" value="START-like_dom_sf"/>
</dbReference>
<dbReference type="InterPro" id="IPR013538">
    <property type="entry name" value="ASHA1/2-like_C"/>
</dbReference>
<reference evidence="3" key="1">
    <citation type="submission" date="2024-07" db="EMBL/GenBank/DDBJ databases">
        <authorList>
            <person name="fu j."/>
        </authorList>
    </citation>
    <scope>NUCLEOTIDE SEQUENCE</scope>
    <source>
        <strain evidence="3">P10A9</strain>
    </source>
</reference>
<name>A0AB39L1Z8_9MICC</name>